<gene>
    <name evidence="2" type="ORF">Ahy_A09g043641</name>
</gene>
<dbReference type="InterPro" id="IPR057136">
    <property type="entry name" value="At2g35280_TPR_dom"/>
</dbReference>
<sequence length="170" mass="18936">MPEKGEEHTVCDSTICLTRGHMGLLYDYRRRATERGSQCRRCGPYSVHPLLCRLRGGTIRRHTQDGASGTANLPHDVWILIAARAAAQSVKDLCSLKMSCTTAQNAGDEDFVYRCASIPISDQWWWSGRNFLVRCRQSGHLEILFRAAMSNLFLGGCHFAGMKTMQAVAA</sequence>
<organism evidence="2 3">
    <name type="scientific">Arachis hypogaea</name>
    <name type="common">Peanut</name>
    <dbReference type="NCBI Taxonomy" id="3818"/>
    <lineage>
        <taxon>Eukaryota</taxon>
        <taxon>Viridiplantae</taxon>
        <taxon>Streptophyta</taxon>
        <taxon>Embryophyta</taxon>
        <taxon>Tracheophyta</taxon>
        <taxon>Spermatophyta</taxon>
        <taxon>Magnoliopsida</taxon>
        <taxon>eudicotyledons</taxon>
        <taxon>Gunneridae</taxon>
        <taxon>Pentapetalae</taxon>
        <taxon>rosids</taxon>
        <taxon>fabids</taxon>
        <taxon>Fabales</taxon>
        <taxon>Fabaceae</taxon>
        <taxon>Papilionoideae</taxon>
        <taxon>50 kb inversion clade</taxon>
        <taxon>dalbergioids sensu lato</taxon>
        <taxon>Dalbergieae</taxon>
        <taxon>Pterocarpus clade</taxon>
        <taxon>Arachis</taxon>
    </lineage>
</organism>
<evidence type="ECO:0000313" key="2">
    <source>
        <dbReference type="EMBL" id="RYR38583.1"/>
    </source>
</evidence>
<evidence type="ECO:0000313" key="3">
    <source>
        <dbReference type="Proteomes" id="UP000289738"/>
    </source>
</evidence>
<comment type="caution">
    <text evidence="2">The sequence shown here is derived from an EMBL/GenBank/DDBJ whole genome shotgun (WGS) entry which is preliminary data.</text>
</comment>
<evidence type="ECO:0000259" key="1">
    <source>
        <dbReference type="Pfam" id="PF23310"/>
    </source>
</evidence>
<accession>A0A445BIS8</accession>
<dbReference type="PANTHER" id="PTHR33784:SF10">
    <property type="entry name" value="F-BOX PROTEIN"/>
    <property type="match status" value="1"/>
</dbReference>
<protein>
    <recommendedName>
        <fullName evidence="1">At2g35280-like TPR domain-containing protein</fullName>
    </recommendedName>
</protein>
<name>A0A445BIS8_ARAHY</name>
<dbReference type="AlphaFoldDB" id="A0A445BIS8"/>
<dbReference type="Pfam" id="PF23310">
    <property type="entry name" value="TPR_27"/>
    <property type="match status" value="1"/>
</dbReference>
<dbReference type="EMBL" id="SDMP01000009">
    <property type="protein sequence ID" value="RYR38583.1"/>
    <property type="molecule type" value="Genomic_DNA"/>
</dbReference>
<keyword evidence="3" id="KW-1185">Reference proteome</keyword>
<feature type="domain" description="At2g35280-like TPR" evidence="1">
    <location>
        <begin position="121"/>
        <end position="169"/>
    </location>
</feature>
<dbReference type="InterPro" id="IPR040338">
    <property type="entry name" value="At1g67623-like"/>
</dbReference>
<proteinExistence type="predicted"/>
<reference evidence="2 3" key="1">
    <citation type="submission" date="2019-01" db="EMBL/GenBank/DDBJ databases">
        <title>Sequencing of cultivated peanut Arachis hypogaea provides insights into genome evolution and oil improvement.</title>
        <authorList>
            <person name="Chen X."/>
        </authorList>
    </citation>
    <scope>NUCLEOTIDE SEQUENCE [LARGE SCALE GENOMIC DNA]</scope>
    <source>
        <strain evidence="3">cv. Fuhuasheng</strain>
        <tissue evidence="2">Leaves</tissue>
    </source>
</reference>
<dbReference type="PANTHER" id="PTHR33784">
    <property type="entry name" value="OS05G0482100 PROTEIN"/>
    <property type="match status" value="1"/>
</dbReference>
<dbReference type="Proteomes" id="UP000289738">
    <property type="component" value="Chromosome A09"/>
</dbReference>